<evidence type="ECO:0000259" key="10">
    <source>
        <dbReference type="PROSITE" id="PS51464"/>
    </source>
</evidence>
<keyword evidence="12" id="KW-1185">Reference proteome</keyword>
<comment type="miscellaneous">
    <text evidence="9">The reaction produces a racemic mixture of D-glycero-alpha-D-manno-heptose 7-phosphate and D-glycero-beta-D-manno-heptose 7-phosphate.</text>
</comment>
<dbReference type="UniPathway" id="UPA00041">
    <property type="reaction ID" value="UER00436"/>
</dbReference>
<dbReference type="PANTHER" id="PTHR30390">
    <property type="entry name" value="SEDOHEPTULOSE 7-PHOSPHATE ISOMERASE / DNAA INITIATOR-ASSOCIATING FACTOR FOR REPLICATION INITIATION"/>
    <property type="match status" value="1"/>
</dbReference>
<dbReference type="SUPFAM" id="SSF53697">
    <property type="entry name" value="SIS domain"/>
    <property type="match status" value="1"/>
</dbReference>
<keyword evidence="8 9" id="KW-0119">Carbohydrate metabolism</keyword>
<evidence type="ECO:0000256" key="5">
    <source>
        <dbReference type="ARBA" id="ARBA00022723"/>
    </source>
</evidence>
<evidence type="ECO:0000313" key="12">
    <source>
        <dbReference type="Proteomes" id="UP000322918"/>
    </source>
</evidence>
<dbReference type="Proteomes" id="UP000322918">
    <property type="component" value="Unassembled WGS sequence"/>
</dbReference>
<dbReference type="InterPro" id="IPR001347">
    <property type="entry name" value="SIS_dom"/>
</dbReference>
<dbReference type="RefSeq" id="WP_141813291.1">
    <property type="nucleotide sequence ID" value="NZ_VFPL01000001.1"/>
</dbReference>
<dbReference type="GO" id="GO:2001061">
    <property type="term" value="P:D-glycero-D-manno-heptose 7-phosphate biosynthetic process"/>
    <property type="evidence" value="ECO:0007669"/>
    <property type="project" value="UniProtKB-UniPathway"/>
</dbReference>
<accession>A0A5M9GS90</accession>
<dbReference type="InterPro" id="IPR046348">
    <property type="entry name" value="SIS_dom_sf"/>
</dbReference>
<keyword evidence="4 9" id="KW-0963">Cytoplasm</keyword>
<protein>
    <recommendedName>
        <fullName evidence="9">Phosphoheptose isomerase</fullName>
        <ecNumber evidence="9">5.3.1.28</ecNumber>
    </recommendedName>
    <alternativeName>
        <fullName evidence="9">Sedoheptulose 7-phosphate isomerase</fullName>
    </alternativeName>
</protein>
<feature type="binding site" evidence="9">
    <location>
        <position position="170"/>
    </location>
    <ligand>
        <name>substrate</name>
    </ligand>
</feature>
<dbReference type="GO" id="GO:0008968">
    <property type="term" value="F:D-sedoheptulose 7-phosphate isomerase activity"/>
    <property type="evidence" value="ECO:0007669"/>
    <property type="project" value="UniProtKB-UniRule"/>
</dbReference>
<feature type="binding site" evidence="9">
    <location>
        <begin position="91"/>
        <end position="92"/>
    </location>
    <ligand>
        <name>substrate</name>
    </ligand>
</feature>
<feature type="binding site" evidence="9">
    <location>
        <position position="63"/>
    </location>
    <ligand>
        <name>substrate</name>
    </ligand>
</feature>
<comment type="pathway">
    <text evidence="9">Carbohydrate biosynthesis; D-glycero-D-manno-heptose 7-phosphate biosynthesis; D-glycero-alpha-D-manno-heptose 7-phosphate and D-glycero-beta-D-manno-heptose 7-phosphate from sedoheptulose 7-phosphate: step 1/1.</text>
</comment>
<dbReference type="InterPro" id="IPR035461">
    <property type="entry name" value="GmhA/DiaA"/>
</dbReference>
<evidence type="ECO:0000256" key="7">
    <source>
        <dbReference type="ARBA" id="ARBA00023235"/>
    </source>
</evidence>
<name>A0A5M9GS90_9SPHI</name>
<evidence type="ECO:0000256" key="3">
    <source>
        <dbReference type="ARBA" id="ARBA00009894"/>
    </source>
</evidence>
<feature type="binding site" evidence="9">
    <location>
        <position position="170"/>
    </location>
    <ligand>
        <name>Zn(2+)</name>
        <dbReference type="ChEBI" id="CHEBI:29105"/>
    </ligand>
</feature>
<comment type="subcellular location">
    <subcellularLocation>
        <location evidence="2 9">Cytoplasm</location>
    </subcellularLocation>
</comment>
<dbReference type="InterPro" id="IPR004515">
    <property type="entry name" value="Phosphoheptose_Isoase"/>
</dbReference>
<dbReference type="EMBL" id="VWNE01000036">
    <property type="protein sequence ID" value="KAA8477573.1"/>
    <property type="molecule type" value="Genomic_DNA"/>
</dbReference>
<evidence type="ECO:0000313" key="11">
    <source>
        <dbReference type="EMBL" id="KAA8477573.1"/>
    </source>
</evidence>
<feature type="binding site" evidence="9">
    <location>
        <position position="122"/>
    </location>
    <ligand>
        <name>substrate</name>
    </ligand>
</feature>
<comment type="catalytic activity">
    <reaction evidence="1 9">
        <text>2 D-sedoheptulose 7-phosphate = D-glycero-alpha-D-manno-heptose 7-phosphate + D-glycero-beta-D-manno-heptose 7-phosphate</text>
        <dbReference type="Rhea" id="RHEA:27489"/>
        <dbReference type="ChEBI" id="CHEBI:57483"/>
        <dbReference type="ChEBI" id="CHEBI:60203"/>
        <dbReference type="ChEBI" id="CHEBI:60204"/>
        <dbReference type="EC" id="5.3.1.28"/>
    </reaction>
</comment>
<feature type="domain" description="SIS" evidence="10">
    <location>
        <begin position="35"/>
        <end position="188"/>
    </location>
</feature>
<comment type="cofactor">
    <cofactor evidence="9">
        <name>Zn(2+)</name>
        <dbReference type="ChEBI" id="CHEBI:29105"/>
    </cofactor>
    <text evidence="9">Binds 1 zinc ion per subunit.</text>
</comment>
<keyword evidence="6 9" id="KW-0862">Zinc</keyword>
<evidence type="ECO:0000256" key="8">
    <source>
        <dbReference type="ARBA" id="ARBA00023277"/>
    </source>
</evidence>
<feature type="binding site" evidence="9">
    <location>
        <position position="63"/>
    </location>
    <ligand>
        <name>Zn(2+)</name>
        <dbReference type="ChEBI" id="CHEBI:29105"/>
    </ligand>
</feature>
<dbReference type="PANTHER" id="PTHR30390:SF7">
    <property type="entry name" value="PHOSPHOHEPTOSE ISOMERASE"/>
    <property type="match status" value="1"/>
</dbReference>
<comment type="function">
    <text evidence="9">Catalyzes the isomerization of sedoheptulose 7-phosphate in D-glycero-D-manno-heptose 7-phosphate.</text>
</comment>
<dbReference type="OrthoDB" id="9781311at2"/>
<dbReference type="GO" id="GO:0008270">
    <property type="term" value="F:zinc ion binding"/>
    <property type="evidence" value="ECO:0007669"/>
    <property type="project" value="UniProtKB-UniRule"/>
</dbReference>
<feature type="binding site" evidence="9">
    <location>
        <position position="59"/>
    </location>
    <ligand>
        <name>Zn(2+)</name>
        <dbReference type="ChEBI" id="CHEBI:29105"/>
    </ligand>
</feature>
<keyword evidence="7 9" id="KW-0413">Isomerase</keyword>
<feature type="binding site" evidence="9">
    <location>
        <begin position="50"/>
        <end position="52"/>
    </location>
    <ligand>
        <name>substrate</name>
    </ligand>
</feature>
<sequence>MESIKQHFLEAQSVINKFLSDDENFRKIEEAGRILTESIKKGNKIISCGNGGSMCDAMHFAEELSGRYRNDRRALAAISISDPSHISCVGNDYGYPYIFSRMVEAIGQPGDVLFGISTSGNSENVLNAIEAAKNKGMKVIGLTGKDGGKMASLCDVEVRAPKSAYADRAQEIHIKVIHSLIDFVERNI</sequence>
<feature type="binding site" evidence="9">
    <location>
        <position position="178"/>
    </location>
    <ligand>
        <name>Zn(2+)</name>
        <dbReference type="ChEBI" id="CHEBI:29105"/>
    </ligand>
</feature>
<dbReference type="NCBIfam" id="TIGR00441">
    <property type="entry name" value="gmhA"/>
    <property type="match status" value="1"/>
</dbReference>
<dbReference type="GO" id="GO:0005737">
    <property type="term" value="C:cytoplasm"/>
    <property type="evidence" value="ECO:0007669"/>
    <property type="project" value="UniProtKB-SubCell"/>
</dbReference>
<dbReference type="Pfam" id="PF13580">
    <property type="entry name" value="SIS_2"/>
    <property type="match status" value="1"/>
</dbReference>
<comment type="similarity">
    <text evidence="3 9">Belongs to the SIS family. GmhA subfamily.</text>
</comment>
<dbReference type="NCBIfam" id="NF001628">
    <property type="entry name" value="PRK00414.1"/>
    <property type="match status" value="1"/>
</dbReference>
<dbReference type="HAMAP" id="MF_00067">
    <property type="entry name" value="GmhA"/>
    <property type="match status" value="1"/>
</dbReference>
<evidence type="ECO:0000256" key="4">
    <source>
        <dbReference type="ARBA" id="ARBA00022490"/>
    </source>
</evidence>
<evidence type="ECO:0000256" key="2">
    <source>
        <dbReference type="ARBA" id="ARBA00004496"/>
    </source>
</evidence>
<dbReference type="PROSITE" id="PS51464">
    <property type="entry name" value="SIS"/>
    <property type="match status" value="1"/>
</dbReference>
<dbReference type="GO" id="GO:0097367">
    <property type="term" value="F:carbohydrate derivative binding"/>
    <property type="evidence" value="ECO:0007669"/>
    <property type="project" value="InterPro"/>
</dbReference>
<gene>
    <name evidence="11" type="primary">lpcA</name>
    <name evidence="9" type="synonym">gmhA</name>
    <name evidence="11" type="ORF">F1649_18650</name>
</gene>
<feature type="binding site" evidence="9">
    <location>
        <begin position="117"/>
        <end position="119"/>
    </location>
    <ligand>
        <name>substrate</name>
    </ligand>
</feature>
<dbReference type="CDD" id="cd05006">
    <property type="entry name" value="SIS_GmhA"/>
    <property type="match status" value="1"/>
</dbReference>
<keyword evidence="5 9" id="KW-0479">Metal-binding</keyword>
<organism evidence="11 12">
    <name type="scientific">Arcticibacter tournemirensis</name>
    <dbReference type="NCBI Taxonomy" id="699437"/>
    <lineage>
        <taxon>Bacteria</taxon>
        <taxon>Pseudomonadati</taxon>
        <taxon>Bacteroidota</taxon>
        <taxon>Sphingobacteriia</taxon>
        <taxon>Sphingobacteriales</taxon>
        <taxon>Sphingobacteriaceae</taxon>
        <taxon>Arcticibacter</taxon>
    </lineage>
</organism>
<dbReference type="GO" id="GO:0005975">
    <property type="term" value="P:carbohydrate metabolic process"/>
    <property type="evidence" value="ECO:0007669"/>
    <property type="project" value="UniProtKB-UniRule"/>
</dbReference>
<dbReference type="Gene3D" id="3.40.50.10490">
    <property type="entry name" value="Glucose-6-phosphate isomerase like protein, domain 1"/>
    <property type="match status" value="1"/>
</dbReference>
<evidence type="ECO:0000256" key="1">
    <source>
        <dbReference type="ARBA" id="ARBA00000348"/>
    </source>
</evidence>
<proteinExistence type="inferred from homology"/>
<comment type="caution">
    <text evidence="11">The sequence shown here is derived from an EMBL/GenBank/DDBJ whole genome shotgun (WGS) entry which is preliminary data.</text>
</comment>
<dbReference type="EC" id="5.3.1.28" evidence="9"/>
<dbReference type="AlphaFoldDB" id="A0A5M9GS90"/>
<reference evidence="11 12" key="1">
    <citation type="submission" date="2019-09" db="EMBL/GenBank/DDBJ databases">
        <title>Pararcticibacter amylolyticus gen. nov., sp. nov., isolated from a rottenly hemp rope, and reclassification of Pedobacter tournemirensis as Pararcticibacter tournemirensis comb. nov.</title>
        <authorList>
            <person name="Cai Y."/>
        </authorList>
    </citation>
    <scope>NUCLEOTIDE SEQUENCE [LARGE SCALE GENOMIC DNA]</scope>
    <source>
        <strain evidence="11 12">TF5-37.2-LB10</strain>
    </source>
</reference>
<evidence type="ECO:0000256" key="9">
    <source>
        <dbReference type="HAMAP-Rule" id="MF_00067"/>
    </source>
</evidence>
<dbReference type="InterPro" id="IPR050099">
    <property type="entry name" value="SIS_GmhA/DiaA_subfam"/>
</dbReference>
<evidence type="ECO:0000256" key="6">
    <source>
        <dbReference type="ARBA" id="ARBA00022833"/>
    </source>
</evidence>